<feature type="domain" description="Prephenate/arogenate dehydrogenase" evidence="2">
    <location>
        <begin position="1"/>
        <end position="248"/>
    </location>
</feature>
<dbReference type="PROSITE" id="PS51176">
    <property type="entry name" value="PDH_ADH"/>
    <property type="match status" value="1"/>
</dbReference>
<sequence>VIGMGRFGTFWAEFLSQDFTVAGFSSSGKNPGFPPLRTLEEVCAMQTVFLCVPIRAMPAMLARIAPLVGPETLVADTCSVKTLPVRWMREILRPETKILATHPMFGPESAKFGLQGLPVVLHGERLPDTELEFWKSYFRRRTLTVITLTPEEHDREAAKTQALTHMVGRTLSRMGVQDSPIGTLWYRKLVSICRQVDKDSPELFSDMQHLNPFAAAVRKQFADVWLATSAELERDIPPACLDPDGIHG</sequence>
<reference evidence="3" key="2">
    <citation type="journal article" date="2021" name="PeerJ">
        <title>Extensive microbial diversity within the chicken gut microbiome revealed by metagenomics and culture.</title>
        <authorList>
            <person name="Gilroy R."/>
            <person name="Ravi A."/>
            <person name="Getino M."/>
            <person name="Pursley I."/>
            <person name="Horton D.L."/>
            <person name="Alikhan N.F."/>
            <person name="Baker D."/>
            <person name="Gharbi K."/>
            <person name="Hall N."/>
            <person name="Watson M."/>
            <person name="Adriaenssens E.M."/>
            <person name="Foster-Nyarko E."/>
            <person name="Jarju S."/>
            <person name="Secka A."/>
            <person name="Antonio M."/>
            <person name="Oren A."/>
            <person name="Chaudhuri R.R."/>
            <person name="La Ragione R."/>
            <person name="Hildebrand F."/>
            <person name="Pallen M.J."/>
        </authorList>
    </citation>
    <scope>NUCLEOTIDE SEQUENCE</scope>
    <source>
        <strain evidence="3">B3-4054</strain>
    </source>
</reference>
<dbReference type="Pfam" id="PF26213">
    <property type="entry name" value="TYRAAT1_C"/>
    <property type="match status" value="1"/>
</dbReference>
<evidence type="ECO:0000313" key="3">
    <source>
        <dbReference type="EMBL" id="MBO8450074.1"/>
    </source>
</evidence>
<reference evidence="3" key="1">
    <citation type="submission" date="2020-10" db="EMBL/GenBank/DDBJ databases">
        <authorList>
            <person name="Gilroy R."/>
        </authorList>
    </citation>
    <scope>NUCLEOTIDE SEQUENCE</scope>
    <source>
        <strain evidence="3">B3-4054</strain>
    </source>
</reference>
<dbReference type="SUPFAM" id="SSF48179">
    <property type="entry name" value="6-phosphogluconate dehydrogenase C-terminal domain-like"/>
    <property type="match status" value="1"/>
</dbReference>
<dbReference type="InterPro" id="IPR059064">
    <property type="entry name" value="TYRAAT2_C"/>
</dbReference>
<dbReference type="GO" id="GO:0004665">
    <property type="term" value="F:prephenate dehydrogenase (NADP+) activity"/>
    <property type="evidence" value="ECO:0007669"/>
    <property type="project" value="InterPro"/>
</dbReference>
<comment type="caution">
    <text evidence="3">The sequence shown here is derived from an EMBL/GenBank/DDBJ whole genome shotgun (WGS) entry which is preliminary data.</text>
</comment>
<accession>A0A9D9HGJ5</accession>
<dbReference type="GO" id="GO:0070403">
    <property type="term" value="F:NAD+ binding"/>
    <property type="evidence" value="ECO:0007669"/>
    <property type="project" value="InterPro"/>
</dbReference>
<dbReference type="InterPro" id="IPR036291">
    <property type="entry name" value="NAD(P)-bd_dom_sf"/>
</dbReference>
<evidence type="ECO:0000259" key="2">
    <source>
        <dbReference type="PROSITE" id="PS51176"/>
    </source>
</evidence>
<gene>
    <name evidence="3" type="ORF">IAA96_03105</name>
</gene>
<dbReference type="GO" id="GO:0006571">
    <property type="term" value="P:tyrosine biosynthetic process"/>
    <property type="evidence" value="ECO:0007669"/>
    <property type="project" value="InterPro"/>
</dbReference>
<feature type="non-terminal residue" evidence="3">
    <location>
        <position position="1"/>
    </location>
</feature>
<organism evidence="3 4">
    <name type="scientific">Candidatus Avitreponema avistercoris</name>
    <dbReference type="NCBI Taxonomy" id="2840705"/>
    <lineage>
        <taxon>Bacteria</taxon>
        <taxon>Pseudomonadati</taxon>
        <taxon>Spirochaetota</taxon>
        <taxon>Spirochaetia</taxon>
        <taxon>Spirochaetales</taxon>
        <taxon>Candidatus Avitreponema</taxon>
    </lineage>
</organism>
<evidence type="ECO:0000256" key="1">
    <source>
        <dbReference type="ARBA" id="ARBA00023002"/>
    </source>
</evidence>
<dbReference type="InterPro" id="IPR046826">
    <property type="entry name" value="PDH_N"/>
</dbReference>
<dbReference type="InterPro" id="IPR003099">
    <property type="entry name" value="Prephen_DH"/>
</dbReference>
<dbReference type="Pfam" id="PF02153">
    <property type="entry name" value="PDH_N"/>
    <property type="match status" value="1"/>
</dbReference>
<dbReference type="GO" id="GO:0008977">
    <property type="term" value="F:prephenate dehydrogenase (NAD+) activity"/>
    <property type="evidence" value="ECO:0007669"/>
    <property type="project" value="InterPro"/>
</dbReference>
<dbReference type="Gene3D" id="3.40.50.720">
    <property type="entry name" value="NAD(P)-binding Rossmann-like Domain"/>
    <property type="match status" value="1"/>
</dbReference>
<dbReference type="AlphaFoldDB" id="A0A9D9HGJ5"/>
<dbReference type="PANTHER" id="PTHR21363:SF0">
    <property type="entry name" value="PREPHENATE DEHYDROGENASE [NADP(+)]"/>
    <property type="match status" value="1"/>
</dbReference>
<evidence type="ECO:0000313" key="4">
    <source>
        <dbReference type="Proteomes" id="UP000823616"/>
    </source>
</evidence>
<dbReference type="PANTHER" id="PTHR21363">
    <property type="entry name" value="PREPHENATE DEHYDROGENASE"/>
    <property type="match status" value="1"/>
</dbReference>
<dbReference type="InterPro" id="IPR050812">
    <property type="entry name" value="Preph/Arog_dehydrog"/>
</dbReference>
<dbReference type="Proteomes" id="UP000823616">
    <property type="component" value="Unassembled WGS sequence"/>
</dbReference>
<name>A0A9D9HGJ5_9SPIR</name>
<dbReference type="SUPFAM" id="SSF51735">
    <property type="entry name" value="NAD(P)-binding Rossmann-fold domains"/>
    <property type="match status" value="1"/>
</dbReference>
<dbReference type="EMBL" id="JADIMS010000050">
    <property type="protein sequence ID" value="MBO8450074.1"/>
    <property type="molecule type" value="Genomic_DNA"/>
</dbReference>
<protein>
    <submittedName>
        <fullName evidence="3">Prephenate dehydrogenase/arogenate dehydrogenase family protein</fullName>
    </submittedName>
</protein>
<keyword evidence="1" id="KW-0560">Oxidoreductase</keyword>
<dbReference type="InterPro" id="IPR008927">
    <property type="entry name" value="6-PGluconate_DH-like_C_sf"/>
</dbReference>
<proteinExistence type="predicted"/>